<evidence type="ECO:0000313" key="3">
    <source>
        <dbReference type="Proteomes" id="UP000439123"/>
    </source>
</evidence>
<gene>
    <name evidence="2" type="ORF">AERO8C_120076</name>
</gene>
<protein>
    <submittedName>
        <fullName evidence="2">Uncharacterized protein</fullName>
    </submittedName>
</protein>
<dbReference type="AlphaFoldDB" id="A0A653KQN4"/>
<sequence length="189" mass="21638">MFGAGNETRTRDPDLGKVVLYQLSYSRNRMSSASDWSGKRDSNSRPRPWQGRALPTELFPHRNITYKFFGAGNETRTRDPDLGKVVLYQLSYSRNNLVVLRLADDWSGKRDSNSRPRPWQGRALPTELFPHRAGLHQCHHQIFGAGNETRTRDPDLGKVVLYQLSYSRNYLKTGRTAFGCLRYCTGAEL</sequence>
<proteinExistence type="predicted"/>
<dbReference type="EMBL" id="CABWLC010000004">
    <property type="protein sequence ID" value="VXA81530.1"/>
    <property type="molecule type" value="Genomic_DNA"/>
</dbReference>
<reference evidence="2 3" key="1">
    <citation type="submission" date="2019-10" db="EMBL/GenBank/DDBJ databases">
        <authorList>
            <person name="Karimi E."/>
        </authorList>
    </citation>
    <scope>NUCLEOTIDE SEQUENCE [LARGE SCALE GENOMIC DNA]</scope>
    <source>
        <strain evidence="2">Aeromonas sp. 8C</strain>
    </source>
</reference>
<dbReference type="AntiFam" id="ANF00012">
    <property type="entry name" value="tRNA translation"/>
</dbReference>
<evidence type="ECO:0000313" key="2">
    <source>
        <dbReference type="EMBL" id="VXA81530.1"/>
    </source>
</evidence>
<feature type="region of interest" description="Disordered" evidence="1">
    <location>
        <begin position="31"/>
        <end position="54"/>
    </location>
</feature>
<dbReference type="AntiFam" id="ANF00011">
    <property type="entry name" value="tRNA translation"/>
</dbReference>
<dbReference type="Proteomes" id="UP000439123">
    <property type="component" value="Unassembled WGS sequence"/>
</dbReference>
<organism evidence="2 3">
    <name type="scientific">Aeromonas veronii</name>
    <dbReference type="NCBI Taxonomy" id="654"/>
    <lineage>
        <taxon>Bacteria</taxon>
        <taxon>Pseudomonadati</taxon>
        <taxon>Pseudomonadota</taxon>
        <taxon>Gammaproteobacteria</taxon>
        <taxon>Aeromonadales</taxon>
        <taxon>Aeromonadaceae</taxon>
        <taxon>Aeromonas</taxon>
    </lineage>
</organism>
<evidence type="ECO:0000256" key="1">
    <source>
        <dbReference type="SAM" id="MobiDB-lite"/>
    </source>
</evidence>
<name>A0A653KQN4_AERVE</name>
<accession>A0A653KQN4</accession>